<protein>
    <submittedName>
        <fullName evidence="1">Uncharacterized protein</fullName>
    </submittedName>
</protein>
<comment type="caution">
    <text evidence="1">The sequence shown here is derived from an EMBL/GenBank/DDBJ whole genome shotgun (WGS) entry which is preliminary data.</text>
</comment>
<evidence type="ECO:0000313" key="2">
    <source>
        <dbReference type="Proteomes" id="UP001551482"/>
    </source>
</evidence>
<gene>
    <name evidence="1" type="ORF">AB0C36_29395</name>
</gene>
<keyword evidence="2" id="KW-1185">Reference proteome</keyword>
<name>A0ABV3DPJ2_9ACTN</name>
<reference evidence="1 2" key="1">
    <citation type="submission" date="2024-06" db="EMBL/GenBank/DDBJ databases">
        <title>The Natural Products Discovery Center: Release of the First 8490 Sequenced Strains for Exploring Actinobacteria Biosynthetic Diversity.</title>
        <authorList>
            <person name="Kalkreuter E."/>
            <person name="Kautsar S.A."/>
            <person name="Yang D."/>
            <person name="Bader C.D."/>
            <person name="Teijaro C.N."/>
            <person name="Fluegel L."/>
            <person name="Davis C.M."/>
            <person name="Simpson J.R."/>
            <person name="Lauterbach L."/>
            <person name="Steele A.D."/>
            <person name="Gui C."/>
            <person name="Meng S."/>
            <person name="Li G."/>
            <person name="Viehrig K."/>
            <person name="Ye F."/>
            <person name="Su P."/>
            <person name="Kiefer A.F."/>
            <person name="Nichols A."/>
            <person name="Cepeda A.J."/>
            <person name="Yan W."/>
            <person name="Fan B."/>
            <person name="Jiang Y."/>
            <person name="Adhikari A."/>
            <person name="Zheng C.-J."/>
            <person name="Schuster L."/>
            <person name="Cowan T.M."/>
            <person name="Smanski M.J."/>
            <person name="Chevrette M.G."/>
            <person name="De Carvalho L.P.S."/>
            <person name="Shen B."/>
        </authorList>
    </citation>
    <scope>NUCLEOTIDE SEQUENCE [LARGE SCALE GENOMIC DNA]</scope>
    <source>
        <strain evidence="1 2">NPDC048946</strain>
    </source>
</reference>
<dbReference type="RefSeq" id="WP_358359775.1">
    <property type="nucleotide sequence ID" value="NZ_JBEZFP010000094.1"/>
</dbReference>
<evidence type="ECO:0000313" key="1">
    <source>
        <dbReference type="EMBL" id="MEU8137616.1"/>
    </source>
</evidence>
<proteinExistence type="predicted"/>
<accession>A0ABV3DPJ2</accession>
<dbReference type="EMBL" id="JBEZFP010000094">
    <property type="protein sequence ID" value="MEU8137616.1"/>
    <property type="molecule type" value="Genomic_DNA"/>
</dbReference>
<sequence>MLPLAPLDAAINARIAQSSVWPRGGAVPAYQNLVAQGTFIDNAWANVNVTQIGRPTGPGSGAIQPMKDTMSPDGFKPVLTHNLEVALGWPNGRPAMAEVEKQFLMWGAAKAVKTPFFGVCEGFACVTIAVLCATNSPVPGGTTIEWVGLTPNGVVGRGHVFTVVGRTPGTALNNPATWGANCLVVDPWYALQAGINPAIFVNGANAHAGFVNWMTGPAVTLRVLKDFTVGAYNYLNVKTI</sequence>
<dbReference type="Proteomes" id="UP001551482">
    <property type="component" value="Unassembled WGS sequence"/>
</dbReference>
<organism evidence="1 2">
    <name type="scientific">Streptodolium elevatio</name>
    <dbReference type="NCBI Taxonomy" id="3157996"/>
    <lineage>
        <taxon>Bacteria</taxon>
        <taxon>Bacillati</taxon>
        <taxon>Actinomycetota</taxon>
        <taxon>Actinomycetes</taxon>
        <taxon>Kitasatosporales</taxon>
        <taxon>Streptomycetaceae</taxon>
        <taxon>Streptodolium</taxon>
    </lineage>
</organism>